<keyword evidence="6" id="KW-1185">Reference proteome</keyword>
<name>A0A8J7GVN1_9ACTN</name>
<organism evidence="5 6">
    <name type="scientific">Longispora fulva</name>
    <dbReference type="NCBI Taxonomy" id="619741"/>
    <lineage>
        <taxon>Bacteria</taxon>
        <taxon>Bacillati</taxon>
        <taxon>Actinomycetota</taxon>
        <taxon>Actinomycetes</taxon>
        <taxon>Micromonosporales</taxon>
        <taxon>Micromonosporaceae</taxon>
        <taxon>Longispora</taxon>
    </lineage>
</organism>
<accession>A0A8J7GVN1</accession>
<dbReference type="Pfam" id="PF16321">
    <property type="entry name" value="Ribosom_S30AE_C"/>
    <property type="match status" value="1"/>
</dbReference>
<comment type="caution">
    <text evidence="5">The sequence shown here is derived from an EMBL/GenBank/DDBJ whole genome shotgun (WGS) entry which is preliminary data.</text>
</comment>
<dbReference type="AlphaFoldDB" id="A0A8J7GVN1"/>
<dbReference type="InterPro" id="IPR038416">
    <property type="entry name" value="Ribosom_S30AE_C_sf"/>
</dbReference>
<keyword evidence="1 3" id="KW-0963">Cytoplasm</keyword>
<dbReference type="InterPro" id="IPR032528">
    <property type="entry name" value="Ribosom_S30AE_C"/>
</dbReference>
<dbReference type="InterPro" id="IPR003489">
    <property type="entry name" value="RHF/RaiA"/>
</dbReference>
<dbReference type="Gene3D" id="3.30.505.50">
    <property type="entry name" value="Sigma 54 modulation/S30EA ribosomal protein, C-terminal domain"/>
    <property type="match status" value="1"/>
</dbReference>
<comment type="function">
    <text evidence="3">Required for dimerization of active 70S ribosomes into 100S ribosomes in stationary phase; 100S ribosomes are translationally inactive and sometimes present during exponential growth.</text>
</comment>
<dbReference type="EMBL" id="JADOUF010000001">
    <property type="protein sequence ID" value="MBG6140405.1"/>
    <property type="molecule type" value="Genomic_DNA"/>
</dbReference>
<dbReference type="InterPro" id="IPR034694">
    <property type="entry name" value="HPF_long/plastid"/>
</dbReference>
<keyword evidence="2 3" id="KW-0810">Translation regulation</keyword>
<evidence type="ECO:0000313" key="6">
    <source>
        <dbReference type="Proteomes" id="UP000622552"/>
    </source>
</evidence>
<dbReference type="PANTHER" id="PTHR33231">
    <property type="entry name" value="30S RIBOSOMAL PROTEIN"/>
    <property type="match status" value="1"/>
</dbReference>
<dbReference type="Proteomes" id="UP000622552">
    <property type="component" value="Unassembled WGS sequence"/>
</dbReference>
<dbReference type="PANTHER" id="PTHR33231:SF1">
    <property type="entry name" value="30S RIBOSOMAL PROTEIN"/>
    <property type="match status" value="1"/>
</dbReference>
<evidence type="ECO:0000256" key="3">
    <source>
        <dbReference type="HAMAP-Rule" id="MF_00839"/>
    </source>
</evidence>
<sequence length="205" mass="23409">MEIVVKGRNVEVPEHYRVHVADKLAKIEKYDHKLIQATVELLHEPNRRQRESSQRVEITIASRGPVIRSEACGKDFYTALDLAVTKLDARLRRSADRRRVHRGHSTPISVARATAALTAKQIETMFDKPSFAKSQESDGYEHEEHLPGQIVREKTHSAEPVTIDDALSQMELVGHDFYLFTDKETGCPSVVYRRRAYDYGVIRLS</sequence>
<protein>
    <recommendedName>
        <fullName evidence="3">Ribosome hibernation promoting factor</fullName>
        <shortName evidence="3">HPF</shortName>
    </recommendedName>
</protein>
<evidence type="ECO:0000313" key="5">
    <source>
        <dbReference type="EMBL" id="MBG6140405.1"/>
    </source>
</evidence>
<gene>
    <name evidence="3" type="primary">hpf</name>
    <name evidence="5" type="ORF">IW245_006599</name>
</gene>
<proteinExistence type="inferred from homology"/>
<dbReference type="HAMAP" id="MF_00839">
    <property type="entry name" value="HPF"/>
    <property type="match status" value="1"/>
</dbReference>
<evidence type="ECO:0000259" key="4">
    <source>
        <dbReference type="Pfam" id="PF16321"/>
    </source>
</evidence>
<dbReference type="InterPro" id="IPR036567">
    <property type="entry name" value="RHF-like"/>
</dbReference>
<evidence type="ECO:0000256" key="2">
    <source>
        <dbReference type="ARBA" id="ARBA00022845"/>
    </source>
</evidence>
<dbReference type="Pfam" id="PF02482">
    <property type="entry name" value="Ribosomal_S30AE"/>
    <property type="match status" value="1"/>
</dbReference>
<dbReference type="NCBIfam" id="TIGR00741">
    <property type="entry name" value="yfiA"/>
    <property type="match status" value="1"/>
</dbReference>
<dbReference type="Gene3D" id="3.30.160.100">
    <property type="entry name" value="Ribosome hibernation promotion factor-like"/>
    <property type="match status" value="1"/>
</dbReference>
<dbReference type="FunFam" id="3.30.505.50:FF:000002">
    <property type="entry name" value="Ribosome hibernation promoting factor"/>
    <property type="match status" value="1"/>
</dbReference>
<dbReference type="InterPro" id="IPR050574">
    <property type="entry name" value="HPF/YfiA_ribosome-assoc"/>
</dbReference>
<comment type="similarity">
    <text evidence="3">Belongs to the HPF/YfiA ribosome-associated protein family. Long HPF subfamily.</text>
</comment>
<reference evidence="5" key="1">
    <citation type="submission" date="2020-11" db="EMBL/GenBank/DDBJ databases">
        <title>Sequencing the genomes of 1000 actinobacteria strains.</title>
        <authorList>
            <person name="Klenk H.-P."/>
        </authorList>
    </citation>
    <scope>NUCLEOTIDE SEQUENCE</scope>
    <source>
        <strain evidence="5">DSM 45356</strain>
    </source>
</reference>
<dbReference type="GO" id="GO:0045900">
    <property type="term" value="P:negative regulation of translational elongation"/>
    <property type="evidence" value="ECO:0007669"/>
    <property type="project" value="TreeGrafter"/>
</dbReference>
<dbReference type="GO" id="GO:0043024">
    <property type="term" value="F:ribosomal small subunit binding"/>
    <property type="evidence" value="ECO:0007669"/>
    <property type="project" value="TreeGrafter"/>
</dbReference>
<feature type="domain" description="Sigma 54 modulation/S30EA ribosomal protein C-terminal" evidence="4">
    <location>
        <begin position="148"/>
        <end position="201"/>
    </location>
</feature>
<comment type="subcellular location">
    <subcellularLocation>
        <location evidence="3">Cytoplasm</location>
    </subcellularLocation>
</comment>
<evidence type="ECO:0000256" key="1">
    <source>
        <dbReference type="ARBA" id="ARBA00022490"/>
    </source>
</evidence>
<dbReference type="RefSeq" id="WP_197006949.1">
    <property type="nucleotide sequence ID" value="NZ_BONS01000006.1"/>
</dbReference>
<dbReference type="SUPFAM" id="SSF69754">
    <property type="entry name" value="Ribosome binding protein Y (YfiA homologue)"/>
    <property type="match status" value="1"/>
</dbReference>
<dbReference type="CDD" id="cd00552">
    <property type="entry name" value="RaiA"/>
    <property type="match status" value="1"/>
</dbReference>
<comment type="subunit">
    <text evidence="3">Interacts with 100S ribosomes.</text>
</comment>
<dbReference type="GO" id="GO:0022627">
    <property type="term" value="C:cytosolic small ribosomal subunit"/>
    <property type="evidence" value="ECO:0007669"/>
    <property type="project" value="TreeGrafter"/>
</dbReference>